<sequence length="191" mass="22016">MLQVLTAVPKEPVKRQTKGLFRTKVEVVDPPKSYTDEIVEIVRHTCRFDWMMIEHVEIASTLFDYVLVGPKGVFLVRINRTTAAVHISNRECRLETSLGWKTIHPHPVTELESVTKQVRNRLKKECGQAVPVTSFLIFPETSRLKVERVRANCASSFEIIDDVISRTKLELLTEPIIKQVAYYCSERQLHK</sequence>
<proteinExistence type="predicted"/>
<dbReference type="AlphaFoldDB" id="A0A377FV26"/>
<dbReference type="Proteomes" id="UP000254060">
    <property type="component" value="Unassembled WGS sequence"/>
</dbReference>
<feature type="domain" description="NERD" evidence="1">
    <location>
        <begin position="44"/>
        <end position="139"/>
    </location>
</feature>
<dbReference type="Pfam" id="PF08378">
    <property type="entry name" value="NERD"/>
    <property type="match status" value="1"/>
</dbReference>
<dbReference type="InterPro" id="IPR011528">
    <property type="entry name" value="NERD"/>
</dbReference>
<evidence type="ECO:0000313" key="2">
    <source>
        <dbReference type="EMBL" id="STO08346.1"/>
    </source>
</evidence>
<evidence type="ECO:0000259" key="1">
    <source>
        <dbReference type="Pfam" id="PF08378"/>
    </source>
</evidence>
<organism evidence="2 3">
    <name type="scientific">Exiguobacterium aurantiacum</name>
    <dbReference type="NCBI Taxonomy" id="33987"/>
    <lineage>
        <taxon>Bacteria</taxon>
        <taxon>Bacillati</taxon>
        <taxon>Bacillota</taxon>
        <taxon>Bacilli</taxon>
        <taxon>Bacillales</taxon>
        <taxon>Bacillales Family XII. Incertae Sedis</taxon>
        <taxon>Exiguobacterium</taxon>
    </lineage>
</organism>
<gene>
    <name evidence="2" type="ORF">NCTC13163_01716</name>
</gene>
<reference evidence="2 3" key="1">
    <citation type="submission" date="2018-06" db="EMBL/GenBank/DDBJ databases">
        <authorList>
            <consortium name="Pathogen Informatics"/>
            <person name="Doyle S."/>
        </authorList>
    </citation>
    <scope>NUCLEOTIDE SEQUENCE [LARGE SCALE GENOMIC DNA]</scope>
    <source>
        <strain evidence="2 3">NCTC13163</strain>
    </source>
</reference>
<name>A0A377FV26_9BACL</name>
<dbReference type="OrthoDB" id="2351887at2"/>
<dbReference type="RefSeq" id="WP_024370218.1">
    <property type="nucleotide sequence ID" value="NZ_UGGP01000001.1"/>
</dbReference>
<protein>
    <recommendedName>
        <fullName evidence="1">NERD domain-containing protein</fullName>
    </recommendedName>
</protein>
<dbReference type="EMBL" id="UGGP01000001">
    <property type="protein sequence ID" value="STO08346.1"/>
    <property type="molecule type" value="Genomic_DNA"/>
</dbReference>
<dbReference type="STRING" id="1397694.GCA_000702585_02212"/>
<accession>A0A377FV26</accession>
<evidence type="ECO:0000313" key="3">
    <source>
        <dbReference type="Proteomes" id="UP000254060"/>
    </source>
</evidence>